<comment type="caution">
    <text evidence="1">The sequence shown here is derived from an EMBL/GenBank/DDBJ whole genome shotgun (WGS) entry which is preliminary data.</text>
</comment>
<dbReference type="AlphaFoldDB" id="Q4RC18"/>
<gene>
    <name evidence="1" type="ORF">GSTENG00038461001</name>
</gene>
<sequence length="71" mass="8161">LLEKELKIKDEKVNKMKAVAIKAKKELDISKKEVGFHFQSKQKDQIQHVRPLIVLSLSLFWLTCVLGGKSQ</sequence>
<dbReference type="KEGG" id="tng:GSTEN00038461G001"/>
<name>Q4RC18_TETNG</name>
<accession>Q4RC18</accession>
<evidence type="ECO:0000313" key="1">
    <source>
        <dbReference type="EMBL" id="CAG14065.1"/>
    </source>
</evidence>
<dbReference type="EMBL" id="CAAE01020091">
    <property type="protein sequence ID" value="CAG14065.1"/>
    <property type="molecule type" value="Genomic_DNA"/>
</dbReference>
<proteinExistence type="predicted"/>
<reference evidence="1" key="2">
    <citation type="submission" date="2004-02" db="EMBL/GenBank/DDBJ databases">
        <authorList>
            <consortium name="Genoscope"/>
            <consortium name="Whitehead Institute Centre for Genome Research"/>
        </authorList>
    </citation>
    <scope>NUCLEOTIDE SEQUENCE</scope>
</reference>
<feature type="non-terminal residue" evidence="1">
    <location>
        <position position="1"/>
    </location>
</feature>
<organism evidence="1">
    <name type="scientific">Tetraodon nigroviridis</name>
    <name type="common">Spotted green pufferfish</name>
    <name type="synonym">Chelonodon nigroviridis</name>
    <dbReference type="NCBI Taxonomy" id="99883"/>
    <lineage>
        <taxon>Eukaryota</taxon>
        <taxon>Metazoa</taxon>
        <taxon>Chordata</taxon>
        <taxon>Craniata</taxon>
        <taxon>Vertebrata</taxon>
        <taxon>Euteleostomi</taxon>
        <taxon>Actinopterygii</taxon>
        <taxon>Neopterygii</taxon>
        <taxon>Teleostei</taxon>
        <taxon>Neoteleostei</taxon>
        <taxon>Acanthomorphata</taxon>
        <taxon>Eupercaria</taxon>
        <taxon>Tetraodontiformes</taxon>
        <taxon>Tetradontoidea</taxon>
        <taxon>Tetraodontidae</taxon>
        <taxon>Tetraodon</taxon>
    </lineage>
</organism>
<protein>
    <submittedName>
        <fullName evidence="1">(spotted green pufferfish) hypothetical protein</fullName>
    </submittedName>
</protein>
<reference evidence="1" key="1">
    <citation type="journal article" date="2004" name="Nature">
        <title>Genome duplication in the teleost fish Tetraodon nigroviridis reveals the early vertebrate proto-karyotype.</title>
        <authorList>
            <person name="Jaillon O."/>
            <person name="Aury J.-M."/>
            <person name="Brunet F."/>
            <person name="Petit J.-L."/>
            <person name="Stange-Thomann N."/>
            <person name="Mauceli E."/>
            <person name="Bouneau L."/>
            <person name="Fischer C."/>
            <person name="Ozouf-Costaz C."/>
            <person name="Bernot A."/>
            <person name="Nicaud S."/>
            <person name="Jaffe D."/>
            <person name="Fisher S."/>
            <person name="Lutfalla G."/>
            <person name="Dossat C."/>
            <person name="Segurens B."/>
            <person name="Dasilva C."/>
            <person name="Salanoubat M."/>
            <person name="Levy M."/>
            <person name="Boudet N."/>
            <person name="Castellano S."/>
            <person name="Anthouard V."/>
            <person name="Jubin C."/>
            <person name="Castelli V."/>
            <person name="Katinka M."/>
            <person name="Vacherie B."/>
            <person name="Biemont C."/>
            <person name="Skalli Z."/>
            <person name="Cattolico L."/>
            <person name="Poulain J."/>
            <person name="De Berardinis V."/>
            <person name="Cruaud C."/>
            <person name="Duprat S."/>
            <person name="Brottier P."/>
            <person name="Coutanceau J.-P."/>
            <person name="Gouzy J."/>
            <person name="Parra G."/>
            <person name="Lardier G."/>
            <person name="Chapple C."/>
            <person name="McKernan K.J."/>
            <person name="McEwan P."/>
            <person name="Bosak S."/>
            <person name="Kellis M."/>
            <person name="Volff J.-N."/>
            <person name="Guigo R."/>
            <person name="Zody M.C."/>
            <person name="Mesirov J."/>
            <person name="Lindblad-Toh K."/>
            <person name="Birren B."/>
            <person name="Nusbaum C."/>
            <person name="Kahn D."/>
            <person name="Robinson-Rechavi M."/>
            <person name="Laudet V."/>
            <person name="Schachter V."/>
            <person name="Quetier F."/>
            <person name="Saurin W."/>
            <person name="Scarpelli C."/>
            <person name="Wincker P."/>
            <person name="Lander E.S."/>
            <person name="Weissenbach J."/>
            <person name="Roest Crollius H."/>
        </authorList>
    </citation>
    <scope>NUCLEOTIDE SEQUENCE [LARGE SCALE GENOMIC DNA]</scope>
</reference>